<reference evidence="1 2" key="1">
    <citation type="submission" date="2024-03" db="EMBL/GenBank/DDBJ databases">
        <title>Human intestinal bacterial collection.</title>
        <authorList>
            <person name="Pauvert C."/>
            <person name="Hitch T.C.A."/>
            <person name="Clavel T."/>
        </authorList>
    </citation>
    <scope>NUCLEOTIDE SEQUENCE [LARGE SCALE GENOMIC DNA]</scope>
    <source>
        <strain evidence="1 2">CLA-AA-H192</strain>
    </source>
</reference>
<dbReference type="EMBL" id="JBBMFF010000172">
    <property type="protein sequence ID" value="MEQ2510594.1"/>
    <property type="molecule type" value="Genomic_DNA"/>
</dbReference>
<protein>
    <submittedName>
        <fullName evidence="1">Uncharacterized protein</fullName>
    </submittedName>
</protein>
<evidence type="ECO:0000313" key="1">
    <source>
        <dbReference type="EMBL" id="MEQ2510594.1"/>
    </source>
</evidence>
<keyword evidence="2" id="KW-1185">Reference proteome</keyword>
<name>A0ABV1G5I7_9FIRM</name>
<dbReference type="RefSeq" id="WP_349135275.1">
    <property type="nucleotide sequence ID" value="NZ_JBBMFF010000172.1"/>
</dbReference>
<evidence type="ECO:0000313" key="2">
    <source>
        <dbReference type="Proteomes" id="UP001491552"/>
    </source>
</evidence>
<dbReference type="Proteomes" id="UP001491552">
    <property type="component" value="Unassembled WGS sequence"/>
</dbReference>
<sequence>MLQRMRRNVRICLLLVCAALALKLFLPEAGQRIGAWISGEPGNEISRAVSGLLGTLSGGGSLGEAMEVFCENLEASAPD</sequence>
<proteinExistence type="predicted"/>
<comment type="caution">
    <text evidence="1">The sequence shown here is derived from an EMBL/GenBank/DDBJ whole genome shotgun (WGS) entry which is preliminary data.</text>
</comment>
<accession>A0ABV1G5I7</accession>
<gene>
    <name evidence="1" type="ORF">WMO66_04915</name>
</gene>
<organism evidence="1 2">
    <name type="scientific">Faecousia intestinalis</name>
    <dbReference type="NCBI Taxonomy" id="3133167"/>
    <lineage>
        <taxon>Bacteria</taxon>
        <taxon>Bacillati</taxon>
        <taxon>Bacillota</taxon>
        <taxon>Clostridia</taxon>
        <taxon>Eubacteriales</taxon>
        <taxon>Oscillospiraceae</taxon>
        <taxon>Faecousia</taxon>
    </lineage>
</organism>